<dbReference type="Pfam" id="PF07077">
    <property type="entry name" value="DUF1345"/>
    <property type="match status" value="1"/>
</dbReference>
<feature type="transmembrane region" description="Helical" evidence="1">
    <location>
        <begin position="42"/>
        <end position="60"/>
    </location>
</feature>
<feature type="transmembrane region" description="Helical" evidence="1">
    <location>
        <begin position="197"/>
        <end position="217"/>
    </location>
</feature>
<feature type="transmembrane region" description="Helical" evidence="1">
    <location>
        <begin position="113"/>
        <end position="134"/>
    </location>
</feature>
<proteinExistence type="predicted"/>
<sequence>MSQPILPLRIIRGRPRLFSGLVCGLIAFPFLPQALPLTTRGVLAWDIFVAAFLVLAAIHFTSADHKRIAADAARQEEGEWTLFALTLIGTIMSFTAIVIFSGLAKLKGHHGEYVALVGLTLIASWLMTQVTFAYRYAHEYYADTDAGPEGGLNFPGEDAPDYLDFIYFSFVLGMTFQVSDVNITGRKMRRLATLQGLIGYMFNTVVLALTINIAAGIF</sequence>
<dbReference type="AlphaFoldDB" id="A0A8G2CLS6"/>
<feature type="transmembrane region" description="Helical" evidence="1">
    <location>
        <begin position="17"/>
        <end position="35"/>
    </location>
</feature>
<dbReference type="Proteomes" id="UP000186308">
    <property type="component" value="Unassembled WGS sequence"/>
</dbReference>
<comment type="caution">
    <text evidence="2">The sequence shown here is derived from an EMBL/GenBank/DDBJ whole genome shotgun (WGS) entry which is preliminary data.</text>
</comment>
<feature type="transmembrane region" description="Helical" evidence="1">
    <location>
        <begin position="80"/>
        <end position="101"/>
    </location>
</feature>
<dbReference type="OrthoDB" id="64737at2"/>
<evidence type="ECO:0000313" key="3">
    <source>
        <dbReference type="Proteomes" id="UP000186308"/>
    </source>
</evidence>
<evidence type="ECO:0000313" key="2">
    <source>
        <dbReference type="EMBL" id="SIR09087.1"/>
    </source>
</evidence>
<name>A0A8G2CLS6_ACIRU</name>
<protein>
    <submittedName>
        <fullName evidence="2">Uncharacterized membrane protein</fullName>
    </submittedName>
</protein>
<evidence type="ECO:0000256" key="1">
    <source>
        <dbReference type="SAM" id="Phobius"/>
    </source>
</evidence>
<reference evidence="2 3" key="1">
    <citation type="submission" date="2017-01" db="EMBL/GenBank/DDBJ databases">
        <authorList>
            <person name="Varghese N."/>
            <person name="Submissions S."/>
        </authorList>
    </citation>
    <scope>NUCLEOTIDE SEQUENCE [LARGE SCALE GENOMIC DNA]</scope>
    <source>
        <strain evidence="2 3">ATCC 35905</strain>
    </source>
</reference>
<keyword evidence="1" id="KW-0472">Membrane</keyword>
<keyword evidence="3" id="KW-1185">Reference proteome</keyword>
<dbReference type="RefSeq" id="WP_029311652.1">
    <property type="nucleotide sequence ID" value="NZ_FTNE01000015.1"/>
</dbReference>
<keyword evidence="1" id="KW-0812">Transmembrane</keyword>
<dbReference type="InterPro" id="IPR009781">
    <property type="entry name" value="DUF1345"/>
</dbReference>
<dbReference type="EMBL" id="FTNE01000015">
    <property type="protein sequence ID" value="SIR09087.1"/>
    <property type="molecule type" value="Genomic_DNA"/>
</dbReference>
<gene>
    <name evidence="2" type="ORF">SAMN05421828_11532</name>
</gene>
<accession>A0A8G2CLS6</accession>
<organism evidence="2 3">
    <name type="scientific">Acidiphilium rubrum</name>
    <dbReference type="NCBI Taxonomy" id="526"/>
    <lineage>
        <taxon>Bacteria</taxon>
        <taxon>Pseudomonadati</taxon>
        <taxon>Pseudomonadota</taxon>
        <taxon>Alphaproteobacteria</taxon>
        <taxon>Acetobacterales</taxon>
        <taxon>Acidocellaceae</taxon>
        <taxon>Acidiphilium</taxon>
    </lineage>
</organism>
<keyword evidence="1" id="KW-1133">Transmembrane helix</keyword>